<dbReference type="InterPro" id="IPR036056">
    <property type="entry name" value="Fibrinogen-like_C"/>
</dbReference>
<accession>A0A8W8HSD4</accession>
<dbReference type="InterPro" id="IPR050373">
    <property type="entry name" value="Fibrinogen_C-term_domain"/>
</dbReference>
<dbReference type="GO" id="GO:0005615">
    <property type="term" value="C:extracellular space"/>
    <property type="evidence" value="ECO:0007669"/>
    <property type="project" value="TreeGrafter"/>
</dbReference>
<protein>
    <recommendedName>
        <fullName evidence="3">Fibrinogen C-terminal domain-containing protein</fullName>
    </recommendedName>
</protein>
<dbReference type="SMART" id="SM00186">
    <property type="entry name" value="FBG"/>
    <property type="match status" value="1"/>
</dbReference>
<evidence type="ECO:0000259" key="3">
    <source>
        <dbReference type="PROSITE" id="PS51406"/>
    </source>
</evidence>
<dbReference type="NCBIfam" id="NF040941">
    <property type="entry name" value="GGGWT_bact"/>
    <property type="match status" value="1"/>
</dbReference>
<evidence type="ECO:0000313" key="4">
    <source>
        <dbReference type="EnsemblMetazoa" id="G10839.1:cds"/>
    </source>
</evidence>
<dbReference type="PROSITE" id="PS51406">
    <property type="entry name" value="FIBRINOGEN_C_2"/>
    <property type="match status" value="1"/>
</dbReference>
<dbReference type="Gene3D" id="3.90.215.10">
    <property type="entry name" value="Gamma Fibrinogen, chain A, domain 1"/>
    <property type="match status" value="1"/>
</dbReference>
<dbReference type="Proteomes" id="UP000005408">
    <property type="component" value="Unassembled WGS sequence"/>
</dbReference>
<evidence type="ECO:0000256" key="1">
    <source>
        <dbReference type="ARBA" id="ARBA00023157"/>
    </source>
</evidence>
<sequence length="372" mass="40881">MPKRKHPVETSEGTRAKHKTHAEPIDYQRLAQEIVKLQKPNSDASSSTVVPLENAASATYANTVNELPAPTTASSSMQDNPILSVVSQLLENTAIPEVENKIGTSYLVQEAKASSLSFCGSLCINNCNCFGYNRLQKQCRLHVICDVGNMSDTGAGWRYYRVSRKAEDCLALYQAGHTCSGVYTLHPAGGANTDVVCDMETMGGGWTVIQNRFDGSENFNRNWADYKNGFGLAVGEYWIGNDAIHNLTQANNSLYISITLTNGTTLYELYELFRISNEQDNYRLSIGGTASGTLGNRMTPNSATDNLNGREFSTSEGSNSCAQNHKGGWWYNGCYDAYLNGLFGSSDWVQPWYPLLTTGKSIQKTAMMIRRG</sequence>
<feature type="domain" description="Fibrinogen C-terminal" evidence="3">
    <location>
        <begin position="160"/>
        <end position="372"/>
    </location>
</feature>
<organism evidence="4 5">
    <name type="scientific">Magallana gigas</name>
    <name type="common">Pacific oyster</name>
    <name type="synonym">Crassostrea gigas</name>
    <dbReference type="NCBI Taxonomy" id="29159"/>
    <lineage>
        <taxon>Eukaryota</taxon>
        <taxon>Metazoa</taxon>
        <taxon>Spiralia</taxon>
        <taxon>Lophotrochozoa</taxon>
        <taxon>Mollusca</taxon>
        <taxon>Bivalvia</taxon>
        <taxon>Autobranchia</taxon>
        <taxon>Pteriomorphia</taxon>
        <taxon>Ostreida</taxon>
        <taxon>Ostreoidea</taxon>
        <taxon>Ostreidae</taxon>
        <taxon>Magallana</taxon>
    </lineage>
</organism>
<feature type="region of interest" description="Disordered" evidence="2">
    <location>
        <begin position="1"/>
        <end position="25"/>
    </location>
</feature>
<dbReference type="CDD" id="cd00087">
    <property type="entry name" value="FReD"/>
    <property type="match status" value="1"/>
</dbReference>
<name>A0A8W8HSD4_MAGGI</name>
<dbReference type="PROSITE" id="PS00514">
    <property type="entry name" value="FIBRINOGEN_C_1"/>
    <property type="match status" value="1"/>
</dbReference>
<keyword evidence="5" id="KW-1185">Reference proteome</keyword>
<dbReference type="SUPFAM" id="SSF56496">
    <property type="entry name" value="Fibrinogen C-terminal domain-like"/>
    <property type="match status" value="1"/>
</dbReference>
<dbReference type="InterPro" id="IPR020837">
    <property type="entry name" value="Fibrinogen_CS"/>
</dbReference>
<proteinExistence type="predicted"/>
<dbReference type="InterPro" id="IPR002181">
    <property type="entry name" value="Fibrinogen_a/b/g_C_dom"/>
</dbReference>
<evidence type="ECO:0000256" key="2">
    <source>
        <dbReference type="SAM" id="MobiDB-lite"/>
    </source>
</evidence>
<dbReference type="Pfam" id="PF00147">
    <property type="entry name" value="Fibrinogen_C"/>
    <property type="match status" value="1"/>
</dbReference>
<feature type="compositionally biased region" description="Basic and acidic residues" evidence="2">
    <location>
        <begin position="7"/>
        <end position="25"/>
    </location>
</feature>
<keyword evidence="1" id="KW-1015">Disulfide bond</keyword>
<dbReference type="AlphaFoldDB" id="A0A8W8HSD4"/>
<dbReference type="InterPro" id="IPR014716">
    <property type="entry name" value="Fibrinogen_a/b/g_C_1"/>
</dbReference>
<dbReference type="PANTHER" id="PTHR19143:SF459">
    <property type="entry name" value="FIBRINOGEN C-TERMINAL DOMAIN-CONTAINING PROTEIN"/>
    <property type="match status" value="1"/>
</dbReference>
<dbReference type="PANTHER" id="PTHR19143">
    <property type="entry name" value="FIBRINOGEN/TENASCIN/ANGIOPOEITIN"/>
    <property type="match status" value="1"/>
</dbReference>
<evidence type="ECO:0000313" key="5">
    <source>
        <dbReference type="Proteomes" id="UP000005408"/>
    </source>
</evidence>
<dbReference type="EnsemblMetazoa" id="G10839.1">
    <property type="protein sequence ID" value="G10839.1:cds"/>
    <property type="gene ID" value="G10839"/>
</dbReference>
<reference evidence="4" key="1">
    <citation type="submission" date="2022-08" db="UniProtKB">
        <authorList>
            <consortium name="EnsemblMetazoa"/>
        </authorList>
    </citation>
    <scope>IDENTIFICATION</scope>
    <source>
        <strain evidence="4">05x7-T-G4-1.051#20</strain>
    </source>
</reference>